<comment type="caution">
    <text evidence="1">The sequence shown here is derived from an EMBL/GenBank/DDBJ whole genome shotgun (WGS) entry which is preliminary data.</text>
</comment>
<organism evidence="1 2">
    <name type="scientific">Coemansia nantahalensis</name>
    <dbReference type="NCBI Taxonomy" id="2789366"/>
    <lineage>
        <taxon>Eukaryota</taxon>
        <taxon>Fungi</taxon>
        <taxon>Fungi incertae sedis</taxon>
        <taxon>Zoopagomycota</taxon>
        <taxon>Kickxellomycotina</taxon>
        <taxon>Kickxellomycetes</taxon>
        <taxon>Kickxellales</taxon>
        <taxon>Kickxellaceae</taxon>
        <taxon>Coemansia</taxon>
    </lineage>
</organism>
<proteinExistence type="predicted"/>
<dbReference type="Proteomes" id="UP001140234">
    <property type="component" value="Unassembled WGS sequence"/>
</dbReference>
<accession>A0ACC1K692</accession>
<protein>
    <submittedName>
        <fullName evidence="1">Uncharacterized protein</fullName>
    </submittedName>
</protein>
<keyword evidence="2" id="KW-1185">Reference proteome</keyword>
<sequence>MASETLSYDILVAAAAACPGPAATLPFRTTVLPLLRRWRAPAGEPGASGLGTALAQVDVGRSSAVFVQLAADALNLAQTDEQYARALEALRAAAAGVELEQLAAAPEVVRRLAEAAGRAATASGDHARMCELLLALVERLAGLMRAEAAGGGARKAAGKAAWAGEVLGSGVDRGVRLTPLHV</sequence>
<evidence type="ECO:0000313" key="2">
    <source>
        <dbReference type="Proteomes" id="UP001140234"/>
    </source>
</evidence>
<evidence type="ECO:0000313" key="1">
    <source>
        <dbReference type="EMBL" id="KAJ2774285.1"/>
    </source>
</evidence>
<name>A0ACC1K692_9FUNG</name>
<dbReference type="EMBL" id="JANBUJ010000115">
    <property type="protein sequence ID" value="KAJ2774285.1"/>
    <property type="molecule type" value="Genomic_DNA"/>
</dbReference>
<gene>
    <name evidence="1" type="ORF">IWQ57_000896</name>
</gene>
<feature type="non-terminal residue" evidence="1">
    <location>
        <position position="182"/>
    </location>
</feature>
<reference evidence="1" key="1">
    <citation type="submission" date="2022-07" db="EMBL/GenBank/DDBJ databases">
        <title>Phylogenomic reconstructions and comparative analyses of Kickxellomycotina fungi.</title>
        <authorList>
            <person name="Reynolds N.K."/>
            <person name="Stajich J.E."/>
            <person name="Barry K."/>
            <person name="Grigoriev I.V."/>
            <person name="Crous P."/>
            <person name="Smith M.E."/>
        </authorList>
    </citation>
    <scope>NUCLEOTIDE SEQUENCE</scope>
    <source>
        <strain evidence="1">CBS 109366</strain>
    </source>
</reference>